<feature type="transmembrane region" description="Helical" evidence="1">
    <location>
        <begin position="195"/>
        <end position="220"/>
    </location>
</feature>
<name>A0ABT1AZ38_9FLAO</name>
<reference evidence="2 3" key="1">
    <citation type="submission" date="2022-06" db="EMBL/GenBank/DDBJ databases">
        <authorList>
            <person name="Xuan X."/>
        </authorList>
    </citation>
    <scope>NUCLEOTIDE SEQUENCE [LARGE SCALE GENOMIC DNA]</scope>
    <source>
        <strain evidence="2 3">2V75</strain>
    </source>
</reference>
<proteinExistence type="inferred from homology"/>
<keyword evidence="1" id="KW-0812">Transmembrane</keyword>
<dbReference type="EMBL" id="JAMXIB010000007">
    <property type="protein sequence ID" value="MCO5725271.1"/>
    <property type="molecule type" value="Genomic_DNA"/>
</dbReference>
<evidence type="ECO:0000313" key="3">
    <source>
        <dbReference type="Proteomes" id="UP001206312"/>
    </source>
</evidence>
<keyword evidence="1" id="KW-0408">Iron</keyword>
<dbReference type="Proteomes" id="UP001206312">
    <property type="component" value="Unassembled WGS sequence"/>
</dbReference>
<dbReference type="InterPro" id="IPR022270">
    <property type="entry name" value="Blh_diox"/>
</dbReference>
<feature type="transmembrane region" description="Helical" evidence="1">
    <location>
        <begin position="125"/>
        <end position="141"/>
    </location>
</feature>
<keyword evidence="1" id="KW-0223">Dioxygenase</keyword>
<gene>
    <name evidence="2" type="ORF">NG653_10420</name>
</gene>
<keyword evidence="3" id="KW-1185">Reference proteome</keyword>
<dbReference type="NCBIfam" id="TIGR03753">
    <property type="entry name" value="blh_monoox"/>
    <property type="match status" value="1"/>
</dbReference>
<dbReference type="EC" id="1.13.11.63" evidence="1"/>
<keyword evidence="1" id="KW-0560">Oxidoreductase</keyword>
<keyword evidence="1" id="KW-0472">Membrane</keyword>
<comment type="function">
    <text evidence="1">Catalyzes the cleavage of beta-carotene at its central double bond (15,15') to yield two molecules of all-trans-retinal.</text>
</comment>
<feature type="transmembrane region" description="Helical" evidence="1">
    <location>
        <begin position="275"/>
        <end position="298"/>
    </location>
</feature>
<organism evidence="2 3">
    <name type="scientific">Robiginitalea marina</name>
    <dbReference type="NCBI Taxonomy" id="2954105"/>
    <lineage>
        <taxon>Bacteria</taxon>
        <taxon>Pseudomonadati</taxon>
        <taxon>Bacteroidota</taxon>
        <taxon>Flavobacteriia</taxon>
        <taxon>Flavobacteriales</taxon>
        <taxon>Flavobacteriaceae</taxon>
        <taxon>Robiginitalea</taxon>
    </lineage>
</organism>
<feature type="transmembrane region" description="Helical" evidence="1">
    <location>
        <begin position="12"/>
        <end position="30"/>
    </location>
</feature>
<evidence type="ECO:0000256" key="1">
    <source>
        <dbReference type="HAMAP-Rule" id="MF_02093"/>
    </source>
</evidence>
<keyword evidence="1" id="KW-0479">Metal-binding</keyword>
<dbReference type="HAMAP" id="MF_02093">
    <property type="entry name" value="Beta_carotene_diox"/>
    <property type="match status" value="1"/>
</dbReference>
<evidence type="ECO:0000313" key="2">
    <source>
        <dbReference type="EMBL" id="MCO5725271.1"/>
    </source>
</evidence>
<dbReference type="RefSeq" id="WP_252741643.1">
    <property type="nucleotide sequence ID" value="NZ_JAMXIB010000007.1"/>
</dbReference>
<feature type="transmembrane region" description="Helical" evidence="1">
    <location>
        <begin position="74"/>
        <end position="105"/>
    </location>
</feature>
<comment type="caution">
    <text evidence="1">Lacks conserved residue(s) required for the propagation of feature annotation.</text>
</comment>
<comment type="similarity">
    <text evidence="1">Belongs to the Brp/Blh beta-carotene diooxygenase family.</text>
</comment>
<protein>
    <recommendedName>
        <fullName evidence="1">Probable beta-carotene 15,15'-dioxygenase</fullName>
        <ecNumber evidence="1">1.13.11.63</ecNumber>
    </recommendedName>
</protein>
<dbReference type="Pfam" id="PF15461">
    <property type="entry name" value="BCD"/>
    <property type="match status" value="1"/>
</dbReference>
<feature type="transmembrane region" description="Helical" evidence="1">
    <location>
        <begin position="36"/>
        <end position="54"/>
    </location>
</feature>
<comment type="cofactor">
    <cofactor evidence="1">
        <name>Fe(2+)</name>
        <dbReference type="ChEBI" id="CHEBI:29033"/>
    </cofactor>
</comment>
<feature type="transmembrane region" description="Helical" evidence="1">
    <location>
        <begin position="251"/>
        <end position="269"/>
    </location>
</feature>
<comment type="catalytic activity">
    <reaction evidence="1">
        <text>all-trans-beta-carotene + O2 = 2 all-trans-retinal</text>
        <dbReference type="Rhea" id="RHEA:32887"/>
        <dbReference type="ChEBI" id="CHEBI:15379"/>
        <dbReference type="ChEBI" id="CHEBI:17579"/>
        <dbReference type="ChEBI" id="CHEBI:17898"/>
        <dbReference type="EC" id="1.13.11.63"/>
    </reaction>
</comment>
<feature type="transmembrane region" description="Helical" evidence="1">
    <location>
        <begin position="162"/>
        <end position="183"/>
    </location>
</feature>
<keyword evidence="1" id="KW-1003">Cell membrane</keyword>
<keyword evidence="1" id="KW-1133">Transmembrane helix</keyword>
<sequence length="300" mass="34293">MNSKGLEILDLKNAMLVSTFFFLWLAVYFSDRVEETLGFLLIFSFGILHGSNDLELLKRKASFGRGSRSHMGLLLAYIGFVLAMALLFSWIPLATLALFVLISAYHFGEQHWVRRIGINGFLQKGIYLSYGLLVLSLLFQAHPQEVVEIIRQISGREIPAGYFGWSSLFFLLVFLASALWNFYWTQAYRYLLYEVFLLGVFFVVFHTASLLWAFAIYFVVWHSIPSLADQIRILYGQFSLHNGKKYLKASLVYWLGALATLGLAFLYFSNGDYGLLPLFFSFLAAITFPHVLVIARLYKG</sequence>
<comment type="caution">
    <text evidence="2">The sequence shown here is derived from an EMBL/GenBank/DDBJ whole genome shotgun (WGS) entry which is preliminary data.</text>
</comment>
<comment type="subcellular location">
    <subcellularLocation>
        <location evidence="1">Cell membrane</location>
        <topology evidence="1">Multi-pass membrane protein</topology>
    </subcellularLocation>
</comment>
<accession>A0ABT1AZ38</accession>